<proteinExistence type="predicted"/>
<gene>
    <name evidence="1" type="ordered locus">PUV_22210</name>
</gene>
<name>F8L1M5_PARAV</name>
<reference evidence="1 2" key="2">
    <citation type="journal article" date="2011" name="Mol. Biol. Evol.">
        <title>Unity in variety--the pan-genome of the Chlamydiae.</title>
        <authorList>
            <person name="Collingro A."/>
            <person name="Tischler P."/>
            <person name="Weinmaier T."/>
            <person name="Penz T."/>
            <person name="Heinz E."/>
            <person name="Brunham R.C."/>
            <person name="Read T.D."/>
            <person name="Bavoil P.M."/>
            <person name="Sachse K."/>
            <person name="Kahane S."/>
            <person name="Friedman M.G."/>
            <person name="Rattei T."/>
            <person name="Myers G.S."/>
            <person name="Horn M."/>
        </authorList>
    </citation>
    <scope>NUCLEOTIDE SEQUENCE [LARGE SCALE GENOMIC DNA]</scope>
    <source>
        <strain evidence="2">UV7</strain>
    </source>
</reference>
<evidence type="ECO:0000313" key="1">
    <source>
        <dbReference type="EMBL" id="CCB87171.1"/>
    </source>
</evidence>
<dbReference type="AlphaFoldDB" id="F8L1M5"/>
<dbReference type="HOGENOM" id="CLU_2383486_0_0_0"/>
<keyword evidence="2" id="KW-1185">Reference proteome</keyword>
<accession>F8L1M5</accession>
<sequence>MAQLVASCLWEHLEQPIRENLDAFLEGIKEAEEALVALSSYKQFKRHIEDALFCVEQKWKAKQALKKRLMHFLRLLLNDRSANRLFLKSFTTKL</sequence>
<protein>
    <submittedName>
        <fullName evidence="1">Uncharacterized protein</fullName>
    </submittedName>
</protein>
<dbReference type="STRING" id="765952.PUV_22210"/>
<reference key="1">
    <citation type="journal article" date="2011" name="Mol. Biol. Evol.">
        <title>Unity in variety -- the pan-genome of the Chlamydiae.</title>
        <authorList>
            <person name="Collingro A."/>
            <person name="Tischler P."/>
            <person name="Weinmaier T."/>
            <person name="Penz T."/>
            <person name="Heinz E."/>
            <person name="Brunham R.C."/>
            <person name="Read T.D."/>
            <person name="Bavoil P.M."/>
            <person name="Sachse K."/>
            <person name="Kahane S."/>
            <person name="Friedman M.G."/>
            <person name="Rattei T."/>
            <person name="Myers G.S.A."/>
            <person name="Horn M."/>
        </authorList>
    </citation>
    <scope>NUCLEOTIDE SEQUENCE</scope>
    <source>
        <strain>UV7</strain>
    </source>
</reference>
<dbReference type="Proteomes" id="UP000000495">
    <property type="component" value="Chromosome"/>
</dbReference>
<dbReference type="EMBL" id="FR872580">
    <property type="protein sequence ID" value="CCB87171.1"/>
    <property type="molecule type" value="Genomic_DNA"/>
</dbReference>
<evidence type="ECO:0000313" key="2">
    <source>
        <dbReference type="Proteomes" id="UP000000495"/>
    </source>
</evidence>
<dbReference type="KEGG" id="puv:PUV_22210"/>
<organism evidence="1 2">
    <name type="scientific">Parachlamydia acanthamoebae (strain UV7)</name>
    <dbReference type="NCBI Taxonomy" id="765952"/>
    <lineage>
        <taxon>Bacteria</taxon>
        <taxon>Pseudomonadati</taxon>
        <taxon>Chlamydiota</taxon>
        <taxon>Chlamydiia</taxon>
        <taxon>Parachlamydiales</taxon>
        <taxon>Parachlamydiaceae</taxon>
        <taxon>Parachlamydia</taxon>
    </lineage>
</organism>